<organism evidence="2 3">
    <name type="scientific">Rubroshorea leprosula</name>
    <dbReference type="NCBI Taxonomy" id="152421"/>
    <lineage>
        <taxon>Eukaryota</taxon>
        <taxon>Viridiplantae</taxon>
        <taxon>Streptophyta</taxon>
        <taxon>Embryophyta</taxon>
        <taxon>Tracheophyta</taxon>
        <taxon>Spermatophyta</taxon>
        <taxon>Magnoliopsida</taxon>
        <taxon>eudicotyledons</taxon>
        <taxon>Gunneridae</taxon>
        <taxon>Pentapetalae</taxon>
        <taxon>rosids</taxon>
        <taxon>malvids</taxon>
        <taxon>Malvales</taxon>
        <taxon>Dipterocarpaceae</taxon>
        <taxon>Rubroshorea</taxon>
    </lineage>
</organism>
<keyword evidence="1" id="KW-0812">Transmembrane</keyword>
<evidence type="ECO:0000256" key="1">
    <source>
        <dbReference type="SAM" id="Phobius"/>
    </source>
</evidence>
<gene>
    <name evidence="2" type="ORF">SLEP1_g56635</name>
</gene>
<keyword evidence="1" id="KW-1133">Transmembrane helix</keyword>
<evidence type="ECO:0000313" key="2">
    <source>
        <dbReference type="EMBL" id="GKV49912.1"/>
    </source>
</evidence>
<dbReference type="EMBL" id="BPVZ01000326">
    <property type="protein sequence ID" value="GKV49912.1"/>
    <property type="molecule type" value="Genomic_DNA"/>
</dbReference>
<keyword evidence="1" id="KW-0472">Membrane</keyword>
<comment type="caution">
    <text evidence="2">The sequence shown here is derived from an EMBL/GenBank/DDBJ whole genome shotgun (WGS) entry which is preliminary data.</text>
</comment>
<accession>A0AAV5MMT5</accession>
<dbReference type="Proteomes" id="UP001054252">
    <property type="component" value="Unassembled WGS sequence"/>
</dbReference>
<keyword evidence="3" id="KW-1185">Reference proteome</keyword>
<sequence length="56" mass="6282">MRKDEKDFEWINDWINGLNYFFFNASPAVALAAGSIRLAHHTGSLFRSLATIPDVG</sequence>
<dbReference type="AlphaFoldDB" id="A0AAV5MMT5"/>
<feature type="transmembrane region" description="Helical" evidence="1">
    <location>
        <begin position="20"/>
        <end position="39"/>
    </location>
</feature>
<proteinExistence type="predicted"/>
<protein>
    <submittedName>
        <fullName evidence="2">Uncharacterized protein</fullName>
    </submittedName>
</protein>
<evidence type="ECO:0000313" key="3">
    <source>
        <dbReference type="Proteomes" id="UP001054252"/>
    </source>
</evidence>
<name>A0AAV5MMT5_9ROSI</name>
<reference evidence="2 3" key="1">
    <citation type="journal article" date="2021" name="Commun. Biol.">
        <title>The genome of Shorea leprosula (Dipterocarpaceae) highlights the ecological relevance of drought in aseasonal tropical rainforests.</title>
        <authorList>
            <person name="Ng K.K.S."/>
            <person name="Kobayashi M.J."/>
            <person name="Fawcett J.A."/>
            <person name="Hatakeyama M."/>
            <person name="Paape T."/>
            <person name="Ng C.H."/>
            <person name="Ang C.C."/>
            <person name="Tnah L.H."/>
            <person name="Lee C.T."/>
            <person name="Nishiyama T."/>
            <person name="Sese J."/>
            <person name="O'Brien M.J."/>
            <person name="Copetti D."/>
            <person name="Mohd Noor M.I."/>
            <person name="Ong R.C."/>
            <person name="Putra M."/>
            <person name="Sireger I.Z."/>
            <person name="Indrioko S."/>
            <person name="Kosugi Y."/>
            <person name="Izuno A."/>
            <person name="Isagi Y."/>
            <person name="Lee S.L."/>
            <person name="Shimizu K.K."/>
        </authorList>
    </citation>
    <scope>NUCLEOTIDE SEQUENCE [LARGE SCALE GENOMIC DNA]</scope>
    <source>
        <strain evidence="2">214</strain>
    </source>
</reference>